<sequence length="95" mass="10938">MEHDQFSMWEATPNKNNLETVVSSQHSHNCDSSAHTSLSRSSNWYAASFIYGLLLGGLVAGIALLLRVQIQKRRLRQSNQWRKQRRMIIQLLLVT</sequence>
<dbReference type="AlphaFoldDB" id="A0A819BCH9"/>
<proteinExistence type="predicted"/>
<evidence type="ECO:0000313" key="3">
    <source>
        <dbReference type="Proteomes" id="UP000663868"/>
    </source>
</evidence>
<organism evidence="2 3">
    <name type="scientific">Adineta steineri</name>
    <dbReference type="NCBI Taxonomy" id="433720"/>
    <lineage>
        <taxon>Eukaryota</taxon>
        <taxon>Metazoa</taxon>
        <taxon>Spiralia</taxon>
        <taxon>Gnathifera</taxon>
        <taxon>Rotifera</taxon>
        <taxon>Eurotatoria</taxon>
        <taxon>Bdelloidea</taxon>
        <taxon>Adinetida</taxon>
        <taxon>Adinetidae</taxon>
        <taxon>Adineta</taxon>
    </lineage>
</organism>
<gene>
    <name evidence="2" type="ORF">KXQ929_LOCUS16967</name>
</gene>
<feature type="transmembrane region" description="Helical" evidence="1">
    <location>
        <begin position="44"/>
        <end position="66"/>
    </location>
</feature>
<keyword evidence="1" id="KW-1133">Transmembrane helix</keyword>
<accession>A0A819BCH9</accession>
<dbReference type="EMBL" id="CAJOBB010001049">
    <property type="protein sequence ID" value="CAF3799753.1"/>
    <property type="molecule type" value="Genomic_DNA"/>
</dbReference>
<keyword evidence="1" id="KW-0812">Transmembrane</keyword>
<keyword evidence="1" id="KW-0472">Membrane</keyword>
<name>A0A819BCH9_9BILA</name>
<reference evidence="2" key="1">
    <citation type="submission" date="2021-02" db="EMBL/GenBank/DDBJ databases">
        <authorList>
            <person name="Nowell W R."/>
        </authorList>
    </citation>
    <scope>NUCLEOTIDE SEQUENCE</scope>
</reference>
<comment type="caution">
    <text evidence="2">The sequence shown here is derived from an EMBL/GenBank/DDBJ whole genome shotgun (WGS) entry which is preliminary data.</text>
</comment>
<dbReference type="Proteomes" id="UP000663868">
    <property type="component" value="Unassembled WGS sequence"/>
</dbReference>
<protein>
    <submittedName>
        <fullName evidence="2">Uncharacterized protein</fullName>
    </submittedName>
</protein>
<evidence type="ECO:0000313" key="2">
    <source>
        <dbReference type="EMBL" id="CAF3799753.1"/>
    </source>
</evidence>
<feature type="non-terminal residue" evidence="2">
    <location>
        <position position="1"/>
    </location>
</feature>
<evidence type="ECO:0000256" key="1">
    <source>
        <dbReference type="SAM" id="Phobius"/>
    </source>
</evidence>